<dbReference type="Proteomes" id="UP000316083">
    <property type="component" value="Unassembled WGS sequence"/>
</dbReference>
<evidence type="ECO:0000259" key="1">
    <source>
        <dbReference type="Pfam" id="PF14706"/>
    </source>
</evidence>
<protein>
    <submittedName>
        <fullName evidence="2">Transposase-like DNA-binding protein</fullName>
    </submittedName>
</protein>
<gene>
    <name evidence="2" type="ORF">FBZ82_101227</name>
</gene>
<evidence type="ECO:0000313" key="2">
    <source>
        <dbReference type="EMBL" id="TWA74212.1"/>
    </source>
</evidence>
<dbReference type="RefSeq" id="WP_211105028.1">
    <property type="nucleotide sequence ID" value="NZ_VITF01000001.1"/>
</dbReference>
<dbReference type="Gene3D" id="1.10.246.40">
    <property type="entry name" value="Tn5 transposase, domain 1"/>
    <property type="match status" value="1"/>
</dbReference>
<dbReference type="Pfam" id="PF14706">
    <property type="entry name" value="Tnp_DNA_bind"/>
    <property type="match status" value="1"/>
</dbReference>
<sequence>MATGTNAWIEDELAGCHFADERLGRRLSMLLDQMAGAMGDSIPLAC</sequence>
<proteinExistence type="predicted"/>
<dbReference type="AlphaFoldDB" id="A0A560BNM1"/>
<organism evidence="2 3">
    <name type="scientific">Azospirillum brasilense</name>
    <dbReference type="NCBI Taxonomy" id="192"/>
    <lineage>
        <taxon>Bacteria</taxon>
        <taxon>Pseudomonadati</taxon>
        <taxon>Pseudomonadota</taxon>
        <taxon>Alphaproteobacteria</taxon>
        <taxon>Rhodospirillales</taxon>
        <taxon>Azospirillaceae</taxon>
        <taxon>Azospirillum</taxon>
    </lineage>
</organism>
<evidence type="ECO:0000313" key="3">
    <source>
        <dbReference type="Proteomes" id="UP000316083"/>
    </source>
</evidence>
<dbReference type="InterPro" id="IPR038215">
    <property type="entry name" value="TN5-like_N_sf"/>
</dbReference>
<dbReference type="EMBL" id="VITF01000001">
    <property type="protein sequence ID" value="TWA74212.1"/>
    <property type="molecule type" value="Genomic_DNA"/>
</dbReference>
<accession>A0A560BNM1</accession>
<keyword evidence="2" id="KW-0238">DNA-binding</keyword>
<dbReference type="InterPro" id="IPR014735">
    <property type="entry name" value="Transposase_Tn5-like_N"/>
</dbReference>
<feature type="domain" description="Transposase Tn5-like N-terminal" evidence="1">
    <location>
        <begin position="6"/>
        <end position="46"/>
    </location>
</feature>
<name>A0A560BNM1_AZOBR</name>
<dbReference type="GO" id="GO:0003677">
    <property type="term" value="F:DNA binding"/>
    <property type="evidence" value="ECO:0007669"/>
    <property type="project" value="UniProtKB-KW"/>
</dbReference>
<reference evidence="2 3" key="1">
    <citation type="submission" date="2019-06" db="EMBL/GenBank/DDBJ databases">
        <title>Genomic Encyclopedia of Type Strains, Phase IV (KMG-V): Genome sequencing to study the core and pangenomes of soil and plant-associated prokaryotes.</title>
        <authorList>
            <person name="Whitman W."/>
        </authorList>
    </citation>
    <scope>NUCLEOTIDE SEQUENCE [LARGE SCALE GENOMIC DNA]</scope>
    <source>
        <strain evidence="2 3">BR 11796</strain>
    </source>
</reference>
<comment type="caution">
    <text evidence="2">The sequence shown here is derived from an EMBL/GenBank/DDBJ whole genome shotgun (WGS) entry which is preliminary data.</text>
</comment>